<dbReference type="PANTHER" id="PTHR46481:SF10">
    <property type="entry name" value="ZINC FINGER BED DOMAIN-CONTAINING PROTEIN 39"/>
    <property type="match status" value="1"/>
</dbReference>
<dbReference type="EMBL" id="JAJJMA010346634">
    <property type="protein sequence ID" value="MCL7052159.1"/>
    <property type="molecule type" value="Genomic_DNA"/>
</dbReference>
<comment type="subcellular location">
    <subcellularLocation>
        <location evidence="1">Nucleus</location>
    </subcellularLocation>
</comment>
<evidence type="ECO:0000256" key="4">
    <source>
        <dbReference type="ARBA" id="ARBA00022833"/>
    </source>
</evidence>
<keyword evidence="2" id="KW-0479">Metal-binding</keyword>
<evidence type="ECO:0000256" key="2">
    <source>
        <dbReference type="ARBA" id="ARBA00022723"/>
    </source>
</evidence>
<evidence type="ECO:0000259" key="6">
    <source>
        <dbReference type="Pfam" id="PF05699"/>
    </source>
</evidence>
<evidence type="ECO:0000313" key="7">
    <source>
        <dbReference type="EMBL" id="MCL7052159.1"/>
    </source>
</evidence>
<reference evidence="7" key="1">
    <citation type="submission" date="2022-03" db="EMBL/GenBank/DDBJ databases">
        <title>A functionally conserved STORR gene fusion in Papaver species that diverged 16.8 million years ago.</title>
        <authorList>
            <person name="Catania T."/>
        </authorList>
    </citation>
    <scope>NUCLEOTIDE SEQUENCE</scope>
    <source>
        <strain evidence="7">S-191538</strain>
    </source>
</reference>
<evidence type="ECO:0000313" key="8">
    <source>
        <dbReference type="Proteomes" id="UP001177140"/>
    </source>
</evidence>
<evidence type="ECO:0000256" key="1">
    <source>
        <dbReference type="ARBA" id="ARBA00004123"/>
    </source>
</evidence>
<keyword evidence="5" id="KW-0539">Nucleus</keyword>
<dbReference type="Proteomes" id="UP001177140">
    <property type="component" value="Unassembled WGS sequence"/>
</dbReference>
<dbReference type="GO" id="GO:0046983">
    <property type="term" value="F:protein dimerization activity"/>
    <property type="evidence" value="ECO:0007669"/>
    <property type="project" value="InterPro"/>
</dbReference>
<dbReference type="InterPro" id="IPR012337">
    <property type="entry name" value="RNaseH-like_sf"/>
</dbReference>
<protein>
    <recommendedName>
        <fullName evidence="6">HAT C-terminal dimerisation domain-containing protein</fullName>
    </recommendedName>
</protein>
<feature type="domain" description="HAT C-terminal dimerisation" evidence="6">
    <location>
        <begin position="357"/>
        <end position="430"/>
    </location>
</feature>
<sequence>MLIKKVIAFRTIPFPHTGRHIHEVILGVLNEYSVVPKFFSLSFDNASANVSAIDYFQRSFVHPYPEYSKLFHVRCACHIIHLVVYDAIKVINETDNLDFIRKIRNAVLYITRSPTRLQYFKKSCTTFALKPRSFVLDTETRWNSTYMMLKSVEGYETVILDVLNDSDFELDMIDFENCKVFTNFLGVFYTATKKLSGVYYPTTCIVLNQLYNIAAAFKECRDSRLYGRVVKLMEEKYLRYWEEMPPLFLLGSIMDPWKKIVGTVALLEGIAELFGIPCLDNFFYVNEMLLKLFNHYRSTYGSNVQTTVVAQSNFAEQDPSERLLSTTSSTTDLGGTSNTSFISELVRYLELDISVFFGNSALGRQFDIMQFWSTHGSSFPVLQIMARDLLTPPVSTVASESCFSMSGRILSKKRSRPAPDTLEALVCSKDCNAARKRRQEFKDSYVEVFSNLDS</sequence>
<comment type="caution">
    <text evidence="7">The sequence shown here is derived from an EMBL/GenBank/DDBJ whole genome shotgun (WGS) entry which is preliminary data.</text>
</comment>
<keyword evidence="4" id="KW-0862">Zinc</keyword>
<dbReference type="GO" id="GO:0005634">
    <property type="term" value="C:nucleus"/>
    <property type="evidence" value="ECO:0007669"/>
    <property type="project" value="UniProtKB-SubCell"/>
</dbReference>
<dbReference type="PANTHER" id="PTHR46481">
    <property type="entry name" value="ZINC FINGER BED DOMAIN-CONTAINING PROTEIN 4"/>
    <property type="match status" value="1"/>
</dbReference>
<keyword evidence="3" id="KW-0863">Zinc-finger</keyword>
<name>A0AA41W3E6_PAPNU</name>
<gene>
    <name evidence="7" type="ORF">MKW94_018081</name>
</gene>
<organism evidence="7 8">
    <name type="scientific">Papaver nudicaule</name>
    <name type="common">Iceland poppy</name>
    <dbReference type="NCBI Taxonomy" id="74823"/>
    <lineage>
        <taxon>Eukaryota</taxon>
        <taxon>Viridiplantae</taxon>
        <taxon>Streptophyta</taxon>
        <taxon>Embryophyta</taxon>
        <taxon>Tracheophyta</taxon>
        <taxon>Spermatophyta</taxon>
        <taxon>Magnoliopsida</taxon>
        <taxon>Ranunculales</taxon>
        <taxon>Papaveraceae</taxon>
        <taxon>Papaveroideae</taxon>
        <taxon>Papaver</taxon>
    </lineage>
</organism>
<evidence type="ECO:0000256" key="5">
    <source>
        <dbReference type="ARBA" id="ARBA00023242"/>
    </source>
</evidence>
<accession>A0AA41W3E6</accession>
<dbReference type="SUPFAM" id="SSF53098">
    <property type="entry name" value="Ribonuclease H-like"/>
    <property type="match status" value="1"/>
</dbReference>
<evidence type="ECO:0000256" key="3">
    <source>
        <dbReference type="ARBA" id="ARBA00022771"/>
    </source>
</evidence>
<dbReference type="Pfam" id="PF05699">
    <property type="entry name" value="Dimer_Tnp_hAT"/>
    <property type="match status" value="1"/>
</dbReference>
<dbReference type="InterPro" id="IPR052035">
    <property type="entry name" value="ZnF_BED_domain_contain"/>
</dbReference>
<dbReference type="AlphaFoldDB" id="A0AA41W3E6"/>
<dbReference type="GO" id="GO:0008270">
    <property type="term" value="F:zinc ion binding"/>
    <property type="evidence" value="ECO:0007669"/>
    <property type="project" value="UniProtKB-KW"/>
</dbReference>
<keyword evidence="8" id="KW-1185">Reference proteome</keyword>
<proteinExistence type="predicted"/>
<dbReference type="InterPro" id="IPR008906">
    <property type="entry name" value="HATC_C_dom"/>
</dbReference>